<dbReference type="EMBL" id="GBRH01202571">
    <property type="protein sequence ID" value="JAD95324.1"/>
    <property type="molecule type" value="Transcribed_RNA"/>
</dbReference>
<name>A0A0A9E3G2_ARUDO</name>
<protein>
    <submittedName>
        <fullName evidence="1">Uncharacterized protein</fullName>
    </submittedName>
</protein>
<sequence>MIMIPVRFCKKHLSLPISKELPSLSFVLCSGFPRKEAAEMWHGRRIPIVEYGKINF</sequence>
<reference evidence="1" key="2">
    <citation type="journal article" date="2015" name="Data Brief">
        <title>Shoot transcriptome of the giant reed, Arundo donax.</title>
        <authorList>
            <person name="Barrero R.A."/>
            <person name="Guerrero F.D."/>
            <person name="Moolhuijzen P."/>
            <person name="Goolsby J.A."/>
            <person name="Tidwell J."/>
            <person name="Bellgard S.E."/>
            <person name="Bellgard M.I."/>
        </authorList>
    </citation>
    <scope>NUCLEOTIDE SEQUENCE</scope>
    <source>
        <tissue evidence="1">Shoot tissue taken approximately 20 cm above the soil surface</tissue>
    </source>
</reference>
<reference evidence="1" key="1">
    <citation type="submission" date="2014-09" db="EMBL/GenBank/DDBJ databases">
        <authorList>
            <person name="Magalhaes I.L.F."/>
            <person name="Oliveira U."/>
            <person name="Santos F.R."/>
            <person name="Vidigal T.H.D.A."/>
            <person name="Brescovit A.D."/>
            <person name="Santos A.J."/>
        </authorList>
    </citation>
    <scope>NUCLEOTIDE SEQUENCE</scope>
    <source>
        <tissue evidence="1">Shoot tissue taken approximately 20 cm above the soil surface</tissue>
    </source>
</reference>
<evidence type="ECO:0000313" key="1">
    <source>
        <dbReference type="EMBL" id="JAD95324.1"/>
    </source>
</evidence>
<accession>A0A0A9E3G2</accession>
<organism evidence="1">
    <name type="scientific">Arundo donax</name>
    <name type="common">Giant reed</name>
    <name type="synonym">Donax arundinaceus</name>
    <dbReference type="NCBI Taxonomy" id="35708"/>
    <lineage>
        <taxon>Eukaryota</taxon>
        <taxon>Viridiplantae</taxon>
        <taxon>Streptophyta</taxon>
        <taxon>Embryophyta</taxon>
        <taxon>Tracheophyta</taxon>
        <taxon>Spermatophyta</taxon>
        <taxon>Magnoliopsida</taxon>
        <taxon>Liliopsida</taxon>
        <taxon>Poales</taxon>
        <taxon>Poaceae</taxon>
        <taxon>PACMAD clade</taxon>
        <taxon>Arundinoideae</taxon>
        <taxon>Arundineae</taxon>
        <taxon>Arundo</taxon>
    </lineage>
</organism>
<proteinExistence type="predicted"/>
<dbReference type="AlphaFoldDB" id="A0A0A9E3G2"/>